<keyword evidence="5" id="KW-1185">Reference proteome</keyword>
<evidence type="ECO:0000313" key="4">
    <source>
        <dbReference type="Proteomes" id="UP000289465"/>
    </source>
</evidence>
<dbReference type="Proteomes" id="UP001456224">
    <property type="component" value="Chromosome"/>
</dbReference>
<accession>A0A446CZU4</accession>
<dbReference type="InterPro" id="IPR050483">
    <property type="entry name" value="CoA-transferase_III_domain"/>
</dbReference>
<dbReference type="InterPro" id="IPR023606">
    <property type="entry name" value="CoA-Trfase_III_dom_1_sf"/>
</dbReference>
<dbReference type="SUPFAM" id="SSF89796">
    <property type="entry name" value="CoA-transferase family III (CaiB/BaiF)"/>
    <property type="match status" value="1"/>
</dbReference>
<dbReference type="EC" id="2.8.3.19" evidence="2"/>
<dbReference type="EMBL" id="CP148753">
    <property type="protein sequence ID" value="WXR73477.1"/>
    <property type="molecule type" value="Genomic_DNA"/>
</dbReference>
<gene>
    <name evidence="2" type="primary">uctC_24</name>
    <name evidence="2" type="ORF">AVE30378_05668</name>
    <name evidence="3" type="ORF">WHX56_28245</name>
</gene>
<organism evidence="2 4">
    <name type="scientific">Achromobacter veterisilvae</name>
    <dbReference type="NCBI Taxonomy" id="2069367"/>
    <lineage>
        <taxon>Bacteria</taxon>
        <taxon>Pseudomonadati</taxon>
        <taxon>Pseudomonadota</taxon>
        <taxon>Betaproteobacteria</taxon>
        <taxon>Burkholderiales</taxon>
        <taxon>Alcaligenaceae</taxon>
        <taxon>Achromobacter</taxon>
    </lineage>
</organism>
<dbReference type="InterPro" id="IPR044855">
    <property type="entry name" value="CoA-Trfase_III_dom3_sf"/>
</dbReference>
<dbReference type="EMBL" id="UFQC01000049">
    <property type="protein sequence ID" value="SSW73315.1"/>
    <property type="molecule type" value="Genomic_DNA"/>
</dbReference>
<dbReference type="Pfam" id="PF02515">
    <property type="entry name" value="CoA_transf_3"/>
    <property type="match status" value="1"/>
</dbReference>
<evidence type="ECO:0000313" key="5">
    <source>
        <dbReference type="Proteomes" id="UP001456224"/>
    </source>
</evidence>
<dbReference type="EC" id="2.8.3.-" evidence="3"/>
<dbReference type="OrthoDB" id="8676383at2"/>
<sequence>MSPRILEGVKVLDLTRVIAGPLCTQILADMGAIVYKIERPGEGDDTRRMGPFLPDAHGDDSNDSALYLAYNRGKRSVTIDISTPEGAALARDLAMRCDIVMENYKVGTLAKYGLDYATLAERKPGLVYCSLTGFGQNGPYAQRAAYDFILQGLAGVMSTCGHADDAPGGGPMRTAIPITDVVTGLYAAIAILGALLHQRRTGTGQYVDTSMLDASVALSGHLAVGYLMTGRLPARQGNTNPIAAPSEVFACVDGRMILAAGNNAQFHALCEVLDRQDLAADPRFASNASRVAHRTELRDLLAPLLAARRRADLFPLFDRAGVPAGPINDLAQVFEDPQARHRRLALSVPHGRGCGTPTLRSPLDFSATPVRYGPAPMLSQHSTEVLRDELGLEPARLEELRARAII</sequence>
<name>A0A446CZU4_9BURK</name>
<reference evidence="2 4" key="1">
    <citation type="submission" date="2018-07" db="EMBL/GenBank/DDBJ databases">
        <authorList>
            <person name="Peeters C."/>
        </authorList>
    </citation>
    <scope>NUCLEOTIDE SEQUENCE [LARGE SCALE GENOMIC DNA]</scope>
    <source>
        <strain evidence="2 4">LMG 30378</strain>
    </source>
</reference>
<reference evidence="3 5" key="2">
    <citation type="submission" date="2024-03" db="EMBL/GenBank/DDBJ databases">
        <title>Reference genomes for the five species model microbial community.</title>
        <authorList>
            <person name="Padfield D."/>
        </authorList>
    </citation>
    <scope>NUCLEOTIDE SEQUENCE [LARGE SCALE GENOMIC DNA]</scope>
    <source>
        <strain evidence="3 5">AB1</strain>
    </source>
</reference>
<dbReference type="PANTHER" id="PTHR48207">
    <property type="entry name" value="SUCCINATE--HYDROXYMETHYLGLUTARATE COA-TRANSFERASE"/>
    <property type="match status" value="1"/>
</dbReference>
<dbReference type="InterPro" id="IPR003673">
    <property type="entry name" value="CoA-Trfase_fam_III"/>
</dbReference>
<dbReference type="Gene3D" id="3.40.50.10540">
    <property type="entry name" value="Crotonobetainyl-coa:carnitine coa-transferase, domain 1"/>
    <property type="match status" value="1"/>
</dbReference>
<evidence type="ECO:0000313" key="3">
    <source>
        <dbReference type="EMBL" id="WXR73477.1"/>
    </source>
</evidence>
<keyword evidence="1 2" id="KW-0808">Transferase</keyword>
<dbReference type="RefSeq" id="WP_129246050.1">
    <property type="nucleotide sequence ID" value="NZ_CP148753.1"/>
</dbReference>
<dbReference type="Gene3D" id="3.30.1540.10">
    <property type="entry name" value="formyl-coa transferase, domain 3"/>
    <property type="match status" value="1"/>
</dbReference>
<protein>
    <submittedName>
        <fullName evidence="2">Acetyl-CoA:oxalate CoA-transferase</fullName>
        <ecNumber evidence="2">2.8.3.19</ecNumber>
    </submittedName>
    <submittedName>
        <fullName evidence="3">CoA transferase</fullName>
        <ecNumber evidence="3">2.8.3.-</ecNumber>
    </submittedName>
</protein>
<dbReference type="PANTHER" id="PTHR48207:SF3">
    <property type="entry name" value="SUCCINATE--HYDROXYMETHYLGLUTARATE COA-TRANSFERASE"/>
    <property type="match status" value="1"/>
</dbReference>
<dbReference type="Proteomes" id="UP000289465">
    <property type="component" value="Unassembled WGS sequence"/>
</dbReference>
<evidence type="ECO:0000313" key="2">
    <source>
        <dbReference type="EMBL" id="SSW73315.1"/>
    </source>
</evidence>
<dbReference type="GO" id="GO:0008410">
    <property type="term" value="F:CoA-transferase activity"/>
    <property type="evidence" value="ECO:0007669"/>
    <property type="project" value="TreeGrafter"/>
</dbReference>
<evidence type="ECO:0000256" key="1">
    <source>
        <dbReference type="ARBA" id="ARBA00022679"/>
    </source>
</evidence>
<dbReference type="AlphaFoldDB" id="A0A446CZU4"/>
<proteinExistence type="predicted"/>